<dbReference type="PANTHER" id="PTHR18444">
    <property type="entry name" value="UPF0538 FAMILY MEMBER"/>
    <property type="match status" value="1"/>
</dbReference>
<accession>D3KGZ7</accession>
<keyword evidence="3" id="KW-1185">Reference proteome</keyword>
<evidence type="ECO:0000313" key="3">
    <source>
        <dbReference type="Proteomes" id="UP000001548"/>
    </source>
</evidence>
<dbReference type="FunCoup" id="D3KGZ7">
    <property type="interactions" value="7"/>
</dbReference>
<dbReference type="VEuPathDB" id="GiardiaDB:GL50803_2973"/>
<dbReference type="PANTHER" id="PTHR18444:SF9">
    <property type="entry name" value="UPF0538 PROTEIN C2ORF76"/>
    <property type="match status" value="1"/>
</dbReference>
<dbReference type="AlphaFoldDB" id="D3KGZ7"/>
<organism evidence="2 3">
    <name type="scientific">Giardia intestinalis (strain ATCC 50803 / WB clone C6)</name>
    <name type="common">Giardia lamblia</name>
    <dbReference type="NCBI Taxonomy" id="184922"/>
    <lineage>
        <taxon>Eukaryota</taxon>
        <taxon>Metamonada</taxon>
        <taxon>Diplomonadida</taxon>
        <taxon>Hexamitidae</taxon>
        <taxon>Giardiinae</taxon>
        <taxon>Giardia</taxon>
    </lineage>
</organism>
<dbReference type="HOGENOM" id="CLU_2054141_0_0_1"/>
<dbReference type="InterPro" id="IPR018794">
    <property type="entry name" value="UPF0538"/>
</dbReference>
<comment type="similarity">
    <text evidence="1">Belongs to the UPF0538 family.</text>
</comment>
<dbReference type="OMA" id="HGVVLYM"/>
<gene>
    <name evidence="2" type="ORF">GL50803_002973</name>
</gene>
<dbReference type="Pfam" id="PF10209">
    <property type="entry name" value="DUF2340"/>
    <property type="match status" value="1"/>
</dbReference>
<dbReference type="EMBL" id="AACB03000002">
    <property type="protein sequence ID" value="KAE8304169.1"/>
    <property type="molecule type" value="Genomic_DNA"/>
</dbReference>
<protein>
    <submittedName>
        <fullName evidence="2">Uncharacterized protein</fullName>
    </submittedName>
</protein>
<evidence type="ECO:0000256" key="1">
    <source>
        <dbReference type="ARBA" id="ARBA00007176"/>
    </source>
</evidence>
<sequence>MAVIMVRCISSFEHGVVLYMPVKVNGGETLADVAQQVCQRVKTEPKYKPLKTRVEAFDTFKVYVTPGQAKPPNLVIAPEGNEFTSDNWRGLDELGIEPGTELSFFSSSAYKRYKEGRAAE</sequence>
<proteinExistence type="inferred from homology"/>
<comment type="caution">
    <text evidence="2">The sequence shown here is derived from an EMBL/GenBank/DDBJ whole genome shotgun (WGS) entry which is preliminary data.</text>
</comment>
<reference evidence="2 3" key="1">
    <citation type="journal article" date="2007" name="Science">
        <title>Genomic minimalism in the early diverging intestinal parasite Giardia lamblia.</title>
        <authorList>
            <person name="Morrison H.G."/>
            <person name="McArthur A.G."/>
            <person name="Gillin F.D."/>
            <person name="Aley S.B."/>
            <person name="Adam R.D."/>
            <person name="Olsen G.J."/>
            <person name="Best A.A."/>
            <person name="Cande W.Z."/>
            <person name="Chen F."/>
            <person name="Cipriano M.J."/>
            <person name="Davids B.J."/>
            <person name="Dawson S.C."/>
            <person name="Elmendorf H.G."/>
            <person name="Hehl A.B."/>
            <person name="Holder M.E."/>
            <person name="Huse S.M."/>
            <person name="Kim U.U."/>
            <person name="Lasek-Nesselquist E."/>
            <person name="Manning G."/>
            <person name="Nigam A."/>
            <person name="Nixon J.E."/>
            <person name="Palm D."/>
            <person name="Passamaneck N.E."/>
            <person name="Prabhu A."/>
            <person name="Reich C.I."/>
            <person name="Reiner D.S."/>
            <person name="Samuelson J."/>
            <person name="Svard S.G."/>
            <person name="Sogin M.L."/>
        </authorList>
    </citation>
    <scope>NUCLEOTIDE SEQUENCE [LARGE SCALE GENOMIC DNA]</scope>
    <source>
        <strain evidence="2 3">WB C6</strain>
    </source>
</reference>
<name>D3KGZ7_GIAIC</name>
<evidence type="ECO:0000313" key="2">
    <source>
        <dbReference type="EMBL" id="KAE8304169.1"/>
    </source>
</evidence>
<dbReference type="Proteomes" id="UP000001548">
    <property type="component" value="Unassembled WGS sequence"/>
</dbReference>